<dbReference type="SMART" id="SM00233">
    <property type="entry name" value="PH"/>
    <property type="match status" value="1"/>
</dbReference>
<keyword evidence="19" id="KW-1185">Reference proteome</keyword>
<evidence type="ECO:0000259" key="15">
    <source>
        <dbReference type="PROSITE" id="PS50002"/>
    </source>
</evidence>
<keyword evidence="7" id="KW-0344">Guanine-nucleotide releasing factor</keyword>
<dbReference type="SUPFAM" id="SSF46966">
    <property type="entry name" value="Spectrin repeat"/>
    <property type="match status" value="25"/>
</dbReference>
<keyword evidence="3 11" id="KW-0728">SH3 domain</keyword>
<dbReference type="InterPro" id="IPR018159">
    <property type="entry name" value="Spectrin/alpha-actinin"/>
</dbReference>
<comment type="subcellular location">
    <subcellularLocation>
        <location evidence="1">Cytoplasm</location>
        <location evidence="1">Cytoskeleton</location>
    </subcellularLocation>
</comment>
<dbReference type="InterPro" id="IPR011993">
    <property type="entry name" value="PH-like_dom_sf"/>
</dbReference>
<feature type="coiled-coil region" evidence="12">
    <location>
        <begin position="933"/>
        <end position="996"/>
    </location>
</feature>
<feature type="coiled-coil region" evidence="12">
    <location>
        <begin position="2940"/>
        <end position="2967"/>
    </location>
</feature>
<dbReference type="Pfam" id="PF07653">
    <property type="entry name" value="SH3_2"/>
    <property type="match status" value="1"/>
</dbReference>
<dbReference type="SMART" id="SM00033">
    <property type="entry name" value="CH"/>
    <property type="match status" value="1"/>
</dbReference>
<reference evidence="18" key="1">
    <citation type="submission" date="2023-10" db="EMBL/GenBank/DDBJ databases">
        <title>Genome assembly of Pristionchus species.</title>
        <authorList>
            <person name="Yoshida K."/>
            <person name="Sommer R.J."/>
        </authorList>
    </citation>
    <scope>NUCLEOTIDE SEQUENCE</scope>
    <source>
        <strain evidence="18">RS5133</strain>
    </source>
</reference>
<dbReference type="InterPro" id="IPR001849">
    <property type="entry name" value="PH_domain"/>
</dbReference>
<dbReference type="CDD" id="cd00176">
    <property type="entry name" value="SPEC"/>
    <property type="match status" value="17"/>
</dbReference>
<feature type="non-terminal residue" evidence="18">
    <location>
        <position position="1"/>
    </location>
</feature>
<evidence type="ECO:0000256" key="12">
    <source>
        <dbReference type="SAM" id="Coils"/>
    </source>
</evidence>
<evidence type="ECO:0000256" key="3">
    <source>
        <dbReference type="ARBA" id="ARBA00022443"/>
    </source>
</evidence>
<dbReference type="GO" id="GO:0005737">
    <property type="term" value="C:cytoplasm"/>
    <property type="evidence" value="ECO:0007669"/>
    <property type="project" value="UniProtKB-ARBA"/>
</dbReference>
<feature type="coiled-coil region" evidence="12">
    <location>
        <begin position="630"/>
        <end position="657"/>
    </location>
</feature>
<dbReference type="PROSITE" id="PS50003">
    <property type="entry name" value="PH_DOMAIN"/>
    <property type="match status" value="1"/>
</dbReference>
<dbReference type="PRINTS" id="PR00683">
    <property type="entry name" value="SPECTRINPH"/>
</dbReference>
<gene>
    <name evidence="18" type="ORF">PFISCL1PPCAC_573</name>
</gene>
<sequence>LGLIWTIILRFQIDTIVIDVGEEETGERKNAKDALLLWCQRKTAGYAGVKIDNFTTSWRSGLAFNALIHAHRPDLFNYDGLSPSDHIGNLNNAFDVAEKRLEIARLLDAEDVDTQRPDEKSIITYVSLYYHYFAKQKTELTGARRVANIVGKIMSADASEEDYETISSDLLAWIRDAIKALSSRNFPNSLYGIQEQLILFNQFRNADKPPKYKEKGELEALFFTIQTKRKAMSRKAYVPPQGKFMHDIESAWVALERAESERQAALTEELLRQQRLERLAERFLKKAQLRESWLRDMGRVVEQLELPRTAGEVDATLKKHQGIAADVLPREERFKVLSEMCADLCRENYHESDKIRAREREIIERWTSLLAHLEEKRVALESLNNLMTLLRDLDALSTEMQLLEPIVRNRDVGKHMLGVEDLLQKHELLETQIHGHGSWLAKMTRDAAAFLRSRGEQADVLHRRLEDVSGQYKSLTELCAARKAALLRARELFQFVQDDEEEMAWLAEKHQVCQRALESSDISHVPQIQRLYKNVETEMQSHWTRSKEIIATGERLIAAGHPKDDITRRTSAIHSAWDGLRGVMKKLGQWLADAQHAQQYFQDANEAESWMREKMPLVRSDDLGKDEFAAERLLLRHTRLEEEIHAYRADIVRLEELANQLATSHFHSASTDASVVVDEDVHEMQVPTIRMLYKFENETFSLKKDETLALLEKSTGDWWKVVRQDGTEGYVPANYVKEEPDMITVTTTRTRKKTGKKSANVDGRQAIVERQKIISADYRALNRLADERRRLLSDNIKLMRFYRECDEFETWTKETERALVEEATVENVEEFGKRFERLENDIRTNGGTQLKCINDMAEELLSEGHGQSRQIESRQRAVNAAWAHLEKLRAQKAARLATVERVAEFDAACEDARSWMKTKFDMIERNPNDLKSLQNLERDLKPLEDRMKQLEKMANDVRAAHPEQAAAITAKMAELARLHQSLLKMAEQRIQMAEQTQGQSMFDSALRDMHTWIEKTKKELSEDVRPVDVAEAEELLKRHFDLGEIIKDKKYEVEYVNDLGRRLLEKNPRLDTVKESLVLLDKEMNVIRLLWKDRDIFLQQHLDLQLFNREAERIDAASKGHEAFLDYADLGDSVESVENLLKRHKDLEAKLDAQEARLQAFSRNADELVKQRHTESGYIDQRRREVLALRAAVRRAGVERRKRLEASLEYQSLKRDGQEMLAWIAEKKKVAHDDSHRDLASIDVKLLKHEAFEAEIKANAPRVEQINKEGAVLVSTKHYEAPAVGKLVESVNTEWAELRDAAARKGERLRQAADQKGLNRILDDAHTKLDELEATLRSQEYGNDLRGVKVLIQKHVVFEQELQLHEKRLRDIAKKGEGMAAAGHFDADRIQRTVRQLLTRFDALKEPTRLRRVALDESMQWHQLAFDVDCELQWIAEKEPMAASEDTGRTLTEATAMLRKHEQLEAELAQHVDSIEQTIGRGNELIAKKHPAKEAIHAKCDELNSAWSNLSSLIRRRKQIVDWGIREQQYLADANEVDSWMSEKRPLIESDDYGQDEDAAQKLLTKHKALMNDMHTYKKWLEKLSGKCGELVTARRPHSERFEKRQNELEKEFERLSGKAEERRRALEDALCLYEYLRESADLELWINNQLQNAMSEEYGEDYDHLKELQIKFEEFKQTVKTGTERFRSCEAAANSILRRNPPFAKDILKRQEKLRSVWTLLVDYIESREAKLRAAEELHRFNRDVAEHEESVGGKLHSIPSDTGRDVKQVHSLWQKHEAFEKQVFSLEESMQSLLTESARLKEAYPGGNAEHIGAQQAALTESWQYLREATDDRKQKLKAAYDLHRFVGEVRDLLNWADMKVTEMQSEQNTHDLQGAEFLQKEHATLHVEIEGRQTEFAALIQKGERMIAAEHHAAGEITSRCAQLEEALARLRSEWQLRASYLAQVVQWHDFQRDAKQILAAIHSKRATLRSSLIGATVQEVESATRRLDTFEKAILSIRERVGDCDRKAGKLIEAKHMEKDKIEALQRKVHSDLAALSSEIEGRRRDLSDALTMVSLQSDIVETEAWIEDRMKAIKAETERQGQCTSIEDKMKRLQKHQAFEAELESNKPRVHKILHTGRAVRDKRGNEQVAKACDTLSGHWHQLEAACADQSRALEEARDLLAFTQMVERVMEWIREKEMMVTAADMGNDLEHCRLLIERLDGTKADSSVDEQTIEKMNRLGEKLIHQGRGSRKEVQAELHAVNEAWRHLHGKVDEYRQQLHAAREVHQYTLDVDDTNERIHEKTAAMKSDEFGRDFASVDALVRKQKALERDMGVIHQKLIQHDTDAQLLLSKKPPLRERILSALKKLEESWNVLSKAAETRNASLDRSYKLHKYLDSVKKAEEWANLVRHKISAHAPAKTSAEARALLEHHNERKAEMDAREVELKALHEDGQKLAAEQPDHKGEIQRAHKRVQNSEHQMRQTWESERAALMRLLEFQLFCEHASQVESWLTAKEEFLKKGDLGVKPDEVHSLIAKHETFEETLHAQSEKLATLLAEGEKLAASPGGEYGSAIDDRLESVKLRHARLIEQCERRKVQLADSLRFASFLRSCGELISWISAMDDVVVEDPHDSTSLRSKLQEHLAIDSELNENEKRLYAVMSEGAELIKQNHYNKDKVEAQLAELRAGWESLRKRATNKTGRLRCFYECYLLERKLNELDKWMDGLEGELASANHGTDMNTVDELLRKLESIDAEISGREEGVEELMKKIKDVRAGQETPEVAALVEKATVLEERYKKLAEPVHIRGENLREWRKLYEWKALANEELQWVRNRLPEATSTDIGESLAAAQSLMEEQCALESELESRQSAIREVESRGAEMIRHRHHRSEEIQKTLDDVTTSLLQMRGGMEERRRRLEDAIQAHEYYTGVAKAEKWIRTKMVLASNQETGKDAAAVVQQERTLAILDKDVEKFRDELDRLAKIADRLTSGGHRDSTQISTRQSRLASSYSDLVRECNKRRQLLLNAMTYHDFVKKVDTLAEWLHAKAKVASSDEYGRDLEECQTLIDEFETVIRELAANGEKVAAVQRSCEEQLRANHPYSASIRAKGEDLQRLWHDVNENANERQQALAGARQVHKFDQEVDETIHWLNKKERVGTALEQEDLARTDLEGVKRLIQKQDEFVHGMKAVEKQVRELCMEAERLSVLYPQTRSHLEIRRLDMEEQLKDIMESMGKHYERLREAELLQAYFQEHRELMAWIRRVQESITSESLAMDVPSAEALMSRHGEYATEMKARSSHVDKFVQGGKRMVQTAHVLSAEINEKVESLQRAFALLEEIWQERYGLYEANLDVRKWQANANQLENWMVERENMLGDDWRLIGSVDEAETKLRDFEDFLVTLEAQGEKRELVKKLTLIETKFAHIKKKEAARIHEEVESTKKREEVMKVAKNTLLANRRDARERRKTQEISLLQPAPEEIASQTLPRKMERKERSKTTAFGDASVAAALCGTAPAPLVVETAAEAVGTLQRSTPAFTTRRQTSMRKTQWEDSTIDMKGFVDRKHQLQAGGLKATVRSWKNYYAILCGQLLCFFKDEQSFLENNASAAPLNIYGALSKEDKDYLKRKHTFRLKTSDGSEFLFSCASDDEMQAWLNRIQYHAGLAPKDQLRSFSNSITSNGSGGAVASTSSSEYRPHASSYEQRNVTDSSAPVVPSHRPPPSFATIETTPVRSSDSLQRRTSGLRRDEETRSPATSFSSNAATVYRTEERTLEYREATSVSYQKDDCSVHRTNGSPSSSDGNAPPTMPRRNAPPAEGEFVAWVERYGGSSQQNVSMGGNSSADDSDSIKSAKKKGIGSFFKRNPSKASNK</sequence>
<dbReference type="SUPFAM" id="SSF50044">
    <property type="entry name" value="SH3-domain"/>
    <property type="match status" value="1"/>
</dbReference>
<dbReference type="FunFam" id="1.20.58.60:FF:000019">
    <property type="entry name" value="Spectrin beta chain"/>
    <property type="match status" value="1"/>
</dbReference>
<evidence type="ECO:0000313" key="19">
    <source>
        <dbReference type="Proteomes" id="UP001432322"/>
    </source>
</evidence>
<dbReference type="GO" id="GO:0005856">
    <property type="term" value="C:cytoskeleton"/>
    <property type="evidence" value="ECO:0007669"/>
    <property type="project" value="UniProtKB-SubCell"/>
</dbReference>
<accession>A0AAV5US37</accession>
<evidence type="ECO:0000256" key="5">
    <source>
        <dbReference type="ARBA" id="ARBA00022490"/>
    </source>
</evidence>
<dbReference type="SUPFAM" id="SSF50729">
    <property type="entry name" value="PH domain-like"/>
    <property type="match status" value="1"/>
</dbReference>
<feature type="chain" id="PRO_5043372059" evidence="14">
    <location>
        <begin position="16"/>
        <end position="3849"/>
    </location>
</feature>
<dbReference type="FunFam" id="1.20.58.60:FF:000007">
    <property type="entry name" value="Spectrin alpha chain non-erythrocytic 1"/>
    <property type="match status" value="1"/>
</dbReference>
<dbReference type="FunFam" id="2.30.29.30:FF:000024">
    <property type="entry name" value="Spectrin beta chain"/>
    <property type="match status" value="1"/>
</dbReference>
<evidence type="ECO:0000259" key="16">
    <source>
        <dbReference type="PROSITE" id="PS50003"/>
    </source>
</evidence>
<feature type="coiled-coil region" evidence="12">
    <location>
        <begin position="1134"/>
        <end position="1171"/>
    </location>
</feature>
<keyword evidence="8" id="KW-0677">Repeat</keyword>
<dbReference type="EMBL" id="BTSY01000001">
    <property type="protein sequence ID" value="GMT09276.1"/>
    <property type="molecule type" value="Genomic_DNA"/>
</dbReference>
<dbReference type="InterPro" id="IPR002017">
    <property type="entry name" value="Spectrin_repeat"/>
</dbReference>
<comment type="similarity">
    <text evidence="2">Belongs to the spectrin family.</text>
</comment>
<dbReference type="GO" id="GO:0051693">
    <property type="term" value="P:actin filament capping"/>
    <property type="evidence" value="ECO:0007669"/>
    <property type="project" value="UniProtKB-KW"/>
</dbReference>
<evidence type="ECO:0000256" key="2">
    <source>
        <dbReference type="ARBA" id="ARBA00006826"/>
    </source>
</evidence>
<dbReference type="FunFam" id="1.10.418.10:FF:000001">
    <property type="entry name" value="Actinin alpha 1"/>
    <property type="match status" value="1"/>
</dbReference>
<dbReference type="GO" id="GO:0005085">
    <property type="term" value="F:guanyl-nucleotide exchange factor activity"/>
    <property type="evidence" value="ECO:0007669"/>
    <property type="project" value="UniProtKB-KW"/>
</dbReference>
<evidence type="ECO:0000256" key="13">
    <source>
        <dbReference type="SAM" id="MobiDB-lite"/>
    </source>
</evidence>
<feature type="compositionally biased region" description="Polar residues" evidence="13">
    <location>
        <begin position="3731"/>
        <end position="3741"/>
    </location>
</feature>
<feature type="domain" description="Calponin-homology (CH)" evidence="17">
    <location>
        <begin position="29"/>
        <end position="134"/>
    </location>
</feature>
<evidence type="ECO:0000256" key="6">
    <source>
        <dbReference type="ARBA" id="ARBA00022553"/>
    </source>
</evidence>
<feature type="domain" description="SH3" evidence="15">
    <location>
        <begin position="684"/>
        <end position="741"/>
    </location>
</feature>
<dbReference type="Pfam" id="PF00435">
    <property type="entry name" value="Spectrin"/>
    <property type="match status" value="28"/>
</dbReference>
<dbReference type="CDD" id="cd10571">
    <property type="entry name" value="PH_beta_spectrin"/>
    <property type="match status" value="1"/>
</dbReference>
<feature type="domain" description="PH" evidence="16">
    <location>
        <begin position="3534"/>
        <end position="3642"/>
    </location>
</feature>
<comment type="caution">
    <text evidence="18">The sequence shown here is derived from an EMBL/GenBank/DDBJ whole genome shotgun (WGS) entry which is preliminary data.</text>
</comment>
<dbReference type="SUPFAM" id="SSF47576">
    <property type="entry name" value="Calponin-homology domain, CH-domain"/>
    <property type="match status" value="1"/>
</dbReference>
<evidence type="ECO:0000256" key="4">
    <source>
        <dbReference type="ARBA" id="ARBA00022467"/>
    </source>
</evidence>
<dbReference type="InterPro" id="IPR001452">
    <property type="entry name" value="SH3_domain"/>
</dbReference>
<feature type="coiled-coil region" evidence="12">
    <location>
        <begin position="1599"/>
        <end position="1626"/>
    </location>
</feature>
<dbReference type="Gene3D" id="2.30.30.40">
    <property type="entry name" value="SH3 Domains"/>
    <property type="match status" value="1"/>
</dbReference>
<dbReference type="Proteomes" id="UP001432322">
    <property type="component" value="Unassembled WGS sequence"/>
</dbReference>
<dbReference type="SMART" id="SM00326">
    <property type="entry name" value="SH3"/>
    <property type="match status" value="1"/>
</dbReference>
<dbReference type="Gene3D" id="2.30.29.30">
    <property type="entry name" value="Pleckstrin-homology domain (PH domain)/Phosphotyrosine-binding domain (PTB)"/>
    <property type="match status" value="1"/>
</dbReference>
<dbReference type="Pfam" id="PF00307">
    <property type="entry name" value="CH"/>
    <property type="match status" value="1"/>
</dbReference>
<proteinExistence type="inferred from homology"/>
<feature type="compositionally biased region" description="Polar residues" evidence="13">
    <location>
        <begin position="3769"/>
        <end position="3780"/>
    </location>
</feature>
<organism evidence="18 19">
    <name type="scientific">Pristionchus fissidentatus</name>
    <dbReference type="NCBI Taxonomy" id="1538716"/>
    <lineage>
        <taxon>Eukaryota</taxon>
        <taxon>Metazoa</taxon>
        <taxon>Ecdysozoa</taxon>
        <taxon>Nematoda</taxon>
        <taxon>Chromadorea</taxon>
        <taxon>Rhabditida</taxon>
        <taxon>Rhabditina</taxon>
        <taxon>Diplogasteromorpha</taxon>
        <taxon>Diplogasteroidea</taxon>
        <taxon>Neodiplogasteridae</taxon>
        <taxon>Pristionchus</taxon>
    </lineage>
</organism>
<evidence type="ECO:0000256" key="8">
    <source>
        <dbReference type="ARBA" id="ARBA00022737"/>
    </source>
</evidence>
<dbReference type="GO" id="GO:0005543">
    <property type="term" value="F:phospholipid binding"/>
    <property type="evidence" value="ECO:0007669"/>
    <property type="project" value="InterPro"/>
</dbReference>
<evidence type="ECO:0000256" key="14">
    <source>
        <dbReference type="SAM" id="SignalP"/>
    </source>
</evidence>
<name>A0AAV5US37_9BILA</name>
<dbReference type="GO" id="GO:0016020">
    <property type="term" value="C:membrane"/>
    <property type="evidence" value="ECO:0007669"/>
    <property type="project" value="UniProtKB-ARBA"/>
</dbReference>
<dbReference type="Gene3D" id="1.20.58.60">
    <property type="match status" value="22"/>
</dbReference>
<dbReference type="InterPro" id="IPR001605">
    <property type="entry name" value="PH_dom-spectrin-type"/>
</dbReference>
<evidence type="ECO:0000256" key="10">
    <source>
        <dbReference type="ARBA" id="ARBA00023212"/>
    </source>
</evidence>
<evidence type="ECO:0000256" key="1">
    <source>
        <dbReference type="ARBA" id="ARBA00004245"/>
    </source>
</evidence>
<keyword evidence="10" id="KW-0206">Cytoskeleton</keyword>
<keyword evidence="4" id="KW-0117">Actin capping</keyword>
<keyword evidence="14" id="KW-0732">Signal</keyword>
<evidence type="ECO:0000259" key="17">
    <source>
        <dbReference type="PROSITE" id="PS50021"/>
    </source>
</evidence>
<keyword evidence="5" id="KW-0963">Cytoplasm</keyword>
<dbReference type="PROSITE" id="PS50002">
    <property type="entry name" value="SH3"/>
    <property type="match status" value="1"/>
</dbReference>
<dbReference type="Gene3D" id="1.10.418.10">
    <property type="entry name" value="Calponin-like domain"/>
    <property type="match status" value="1"/>
</dbReference>
<dbReference type="GO" id="GO:0003779">
    <property type="term" value="F:actin binding"/>
    <property type="evidence" value="ECO:0007669"/>
    <property type="project" value="UniProtKB-KW"/>
</dbReference>
<dbReference type="SMART" id="SM00150">
    <property type="entry name" value="SPEC"/>
    <property type="match status" value="30"/>
</dbReference>
<feature type="region of interest" description="Disordered" evidence="13">
    <location>
        <begin position="3660"/>
        <end position="3742"/>
    </location>
</feature>
<feature type="compositionally biased region" description="Polar residues" evidence="13">
    <location>
        <begin position="3679"/>
        <end position="3689"/>
    </location>
</feature>
<evidence type="ECO:0000313" key="18">
    <source>
        <dbReference type="EMBL" id="GMT09276.1"/>
    </source>
</evidence>
<feature type="compositionally biased region" description="Polar residues" evidence="13">
    <location>
        <begin position="3704"/>
        <end position="3720"/>
    </location>
</feature>
<feature type="compositionally biased region" description="Polar residues" evidence="13">
    <location>
        <begin position="3807"/>
        <end position="3818"/>
    </location>
</feature>
<evidence type="ECO:0000256" key="9">
    <source>
        <dbReference type="ARBA" id="ARBA00023203"/>
    </source>
</evidence>
<feature type="region of interest" description="Disordered" evidence="13">
    <location>
        <begin position="3756"/>
        <end position="3849"/>
    </location>
</feature>
<dbReference type="PROSITE" id="PS50021">
    <property type="entry name" value="CH"/>
    <property type="match status" value="1"/>
</dbReference>
<dbReference type="InterPro" id="IPR036872">
    <property type="entry name" value="CH_dom_sf"/>
</dbReference>
<dbReference type="InterPro" id="IPR041681">
    <property type="entry name" value="PH_9"/>
</dbReference>
<evidence type="ECO:0000256" key="7">
    <source>
        <dbReference type="ARBA" id="ARBA00022658"/>
    </source>
</evidence>
<keyword evidence="12" id="KW-0175">Coiled coil</keyword>
<evidence type="ECO:0000256" key="11">
    <source>
        <dbReference type="PROSITE-ProRule" id="PRU00192"/>
    </source>
</evidence>
<protein>
    <submittedName>
        <fullName evidence="18">Uncharacterized protein</fullName>
    </submittedName>
</protein>
<keyword evidence="6" id="KW-0597">Phosphoprotein</keyword>
<keyword evidence="9" id="KW-0009">Actin-binding</keyword>
<dbReference type="InterPro" id="IPR001715">
    <property type="entry name" value="CH_dom"/>
</dbReference>
<dbReference type="CDD" id="cd21194">
    <property type="entry name" value="CH_beta_spectrin_rpt2"/>
    <property type="match status" value="1"/>
</dbReference>
<dbReference type="InterPro" id="IPR036028">
    <property type="entry name" value="SH3-like_dom_sf"/>
</dbReference>
<dbReference type="Pfam" id="PF15410">
    <property type="entry name" value="PH_9"/>
    <property type="match status" value="1"/>
</dbReference>
<feature type="signal peptide" evidence="14">
    <location>
        <begin position="1"/>
        <end position="15"/>
    </location>
</feature>
<dbReference type="PANTHER" id="PTHR11915">
    <property type="entry name" value="SPECTRIN/FILAMIN RELATED CYTOSKELETAL PROTEIN"/>
    <property type="match status" value="1"/>
</dbReference>